<evidence type="ECO:0000259" key="2">
    <source>
        <dbReference type="Pfam" id="PF00270"/>
    </source>
</evidence>
<dbReference type="InterPro" id="IPR011545">
    <property type="entry name" value="DEAD/DEAH_box_helicase_dom"/>
</dbReference>
<keyword evidence="1" id="KW-0812">Transmembrane</keyword>
<dbReference type="EnsemblMetazoa" id="Aqu2.1.34017_001">
    <property type="protein sequence ID" value="Aqu2.1.34017_001"/>
    <property type="gene ID" value="Aqu2.1.34017"/>
</dbReference>
<proteinExistence type="predicted"/>
<reference evidence="3" key="1">
    <citation type="submission" date="2017-05" db="UniProtKB">
        <authorList>
            <consortium name="EnsemblMetazoa"/>
        </authorList>
    </citation>
    <scope>IDENTIFICATION</scope>
</reference>
<evidence type="ECO:0000313" key="3">
    <source>
        <dbReference type="EnsemblMetazoa" id="Aqu2.1.34017_001"/>
    </source>
</evidence>
<dbReference type="GO" id="GO:0005524">
    <property type="term" value="F:ATP binding"/>
    <property type="evidence" value="ECO:0007669"/>
    <property type="project" value="InterPro"/>
</dbReference>
<dbReference type="Gene3D" id="3.40.50.300">
    <property type="entry name" value="P-loop containing nucleotide triphosphate hydrolases"/>
    <property type="match status" value="1"/>
</dbReference>
<feature type="transmembrane region" description="Helical" evidence="1">
    <location>
        <begin position="12"/>
        <end position="29"/>
    </location>
</feature>
<keyword evidence="1" id="KW-1133">Transmembrane helix</keyword>
<name>A0A1X7V384_AMPQE</name>
<evidence type="ECO:0000256" key="1">
    <source>
        <dbReference type="SAM" id="Phobius"/>
    </source>
</evidence>
<dbReference type="Pfam" id="PF00270">
    <property type="entry name" value="DEAD"/>
    <property type="match status" value="1"/>
</dbReference>
<protein>
    <recommendedName>
        <fullName evidence="2">DEAD/DEAH-box helicase domain-containing protein</fullName>
    </recommendedName>
</protein>
<sequence length="108" mass="11840">MGNDVIFCFPTGYAKSLFYFILSLVFNALRNDAQGLTSTARDHGTPLSRAVVVSPLQALMQDQVLSLRDKGVSAVIASNFSENVETLKSDIVCGKYQFFSNTRIAIDI</sequence>
<keyword evidence="1" id="KW-0472">Membrane</keyword>
<dbReference type="InterPro" id="IPR027417">
    <property type="entry name" value="P-loop_NTPase"/>
</dbReference>
<feature type="domain" description="DEAD/DEAH-box helicase" evidence="2">
    <location>
        <begin position="2"/>
        <end position="73"/>
    </location>
</feature>
<dbReference type="InParanoid" id="A0A1X7V384"/>
<dbReference type="SUPFAM" id="SSF52540">
    <property type="entry name" value="P-loop containing nucleoside triphosphate hydrolases"/>
    <property type="match status" value="1"/>
</dbReference>
<accession>A0A1X7V384</accession>
<dbReference type="GO" id="GO:0003676">
    <property type="term" value="F:nucleic acid binding"/>
    <property type="evidence" value="ECO:0007669"/>
    <property type="project" value="InterPro"/>
</dbReference>
<dbReference type="AlphaFoldDB" id="A0A1X7V384"/>
<organism evidence="3">
    <name type="scientific">Amphimedon queenslandica</name>
    <name type="common">Sponge</name>
    <dbReference type="NCBI Taxonomy" id="400682"/>
    <lineage>
        <taxon>Eukaryota</taxon>
        <taxon>Metazoa</taxon>
        <taxon>Porifera</taxon>
        <taxon>Demospongiae</taxon>
        <taxon>Heteroscleromorpha</taxon>
        <taxon>Haplosclerida</taxon>
        <taxon>Niphatidae</taxon>
        <taxon>Amphimedon</taxon>
    </lineage>
</organism>